<proteinExistence type="predicted"/>
<evidence type="ECO:0000313" key="1">
    <source>
        <dbReference type="EMBL" id="KQB83736.1"/>
    </source>
</evidence>
<dbReference type="STRING" id="1544416.Cocul_01808"/>
<sequence>MAAMKPRTGGGPMEAVVENRKIVMRIPSDGGGRLVVEMTREEAAELGELLSQAAES</sequence>
<dbReference type="InterPro" id="IPR021465">
    <property type="entry name" value="DUF3117"/>
</dbReference>
<evidence type="ECO:0008006" key="3">
    <source>
        <dbReference type="Google" id="ProtNLM"/>
    </source>
</evidence>
<comment type="caution">
    <text evidence="1">The sequence shown here is derived from an EMBL/GenBank/DDBJ whole genome shotgun (WGS) entry which is preliminary data.</text>
</comment>
<evidence type="ECO:0000313" key="2">
    <source>
        <dbReference type="Proteomes" id="UP000050517"/>
    </source>
</evidence>
<dbReference type="Proteomes" id="UP000050517">
    <property type="component" value="Unassembled WGS sequence"/>
</dbReference>
<protein>
    <recommendedName>
        <fullName evidence="3">DUF3117 domain-containing protein</fullName>
    </recommendedName>
</protein>
<name>A0A0Q1DUE2_9CORY</name>
<dbReference type="Pfam" id="PF11314">
    <property type="entry name" value="DUF3117"/>
    <property type="match status" value="1"/>
</dbReference>
<gene>
    <name evidence="1" type="ORF">Cocul_01808</name>
</gene>
<keyword evidence="2" id="KW-1185">Reference proteome</keyword>
<reference evidence="1 2" key="1">
    <citation type="submission" date="2015-10" db="EMBL/GenBank/DDBJ databases">
        <title>Corynebacteirum lowii and Corynebacterium oculi species nova, derived from human clinical disease and and emended description of Corynebacterium mastiditis.</title>
        <authorList>
            <person name="Bernard K."/>
            <person name="Pacheco A.L."/>
            <person name="Mcdougall C."/>
            <person name="Burtx T."/>
            <person name="Weibe D."/>
            <person name="Tyler S."/>
            <person name="Olson A.B."/>
            <person name="Cnockaert M."/>
            <person name="Eguchi H."/>
            <person name="Kuwahara T."/>
            <person name="Nakayama-Imaohji H."/>
            <person name="Boudewijins M."/>
            <person name="Van Hoecke F."/>
            <person name="Bernier A.-M."/>
            <person name="Vandamme P."/>
        </authorList>
    </citation>
    <scope>NUCLEOTIDE SEQUENCE [LARGE SCALE GENOMIC DNA]</scope>
    <source>
        <strain evidence="1 2">NML 130210</strain>
    </source>
</reference>
<dbReference type="RefSeq" id="WP_069723608.1">
    <property type="nucleotide sequence ID" value="NZ_LKST01000003.1"/>
</dbReference>
<dbReference type="OrthoDB" id="8481103at2"/>
<dbReference type="PATRIC" id="fig|1544416.3.peg.1808"/>
<dbReference type="AlphaFoldDB" id="A0A0Q1DUE2"/>
<accession>A0A0Q1DUE2</accession>
<dbReference type="EMBL" id="LKST01000003">
    <property type="protein sequence ID" value="KQB83736.1"/>
    <property type="molecule type" value="Genomic_DNA"/>
</dbReference>
<organism evidence="1 2">
    <name type="scientific">Corynebacterium oculi</name>
    <dbReference type="NCBI Taxonomy" id="1544416"/>
    <lineage>
        <taxon>Bacteria</taxon>
        <taxon>Bacillati</taxon>
        <taxon>Actinomycetota</taxon>
        <taxon>Actinomycetes</taxon>
        <taxon>Mycobacteriales</taxon>
        <taxon>Corynebacteriaceae</taxon>
        <taxon>Corynebacterium</taxon>
    </lineage>
</organism>